<sequence length="14" mass="1631">MAIMVISPWLAGWR</sequence>
<evidence type="ECO:0000313" key="1">
    <source>
        <dbReference type="EMBL" id="MBX48082.1"/>
    </source>
</evidence>
<reference evidence="1" key="1">
    <citation type="submission" date="2018-02" db="EMBL/GenBank/DDBJ databases">
        <title>Rhizophora mucronata_Transcriptome.</title>
        <authorList>
            <person name="Meera S.P."/>
            <person name="Sreeshan A."/>
            <person name="Augustine A."/>
        </authorList>
    </citation>
    <scope>NUCLEOTIDE SEQUENCE</scope>
    <source>
        <tissue evidence="1">Leaf</tissue>
    </source>
</reference>
<organism evidence="1">
    <name type="scientific">Rhizophora mucronata</name>
    <name type="common">Asiatic mangrove</name>
    <dbReference type="NCBI Taxonomy" id="61149"/>
    <lineage>
        <taxon>Eukaryota</taxon>
        <taxon>Viridiplantae</taxon>
        <taxon>Streptophyta</taxon>
        <taxon>Embryophyta</taxon>
        <taxon>Tracheophyta</taxon>
        <taxon>Spermatophyta</taxon>
        <taxon>Magnoliopsida</taxon>
        <taxon>eudicotyledons</taxon>
        <taxon>Gunneridae</taxon>
        <taxon>Pentapetalae</taxon>
        <taxon>rosids</taxon>
        <taxon>fabids</taxon>
        <taxon>Malpighiales</taxon>
        <taxon>Rhizophoraceae</taxon>
        <taxon>Rhizophora</taxon>
    </lineage>
</organism>
<proteinExistence type="predicted"/>
<protein>
    <submittedName>
        <fullName evidence="1">Uncharacterized protein</fullName>
    </submittedName>
</protein>
<accession>A0A2P2P067</accession>
<name>A0A2P2P067_RHIMU</name>
<dbReference type="EMBL" id="GGEC01067598">
    <property type="protein sequence ID" value="MBX48082.1"/>
    <property type="molecule type" value="Transcribed_RNA"/>
</dbReference>